<dbReference type="KEGG" id="gax:Pan161_40060"/>
<evidence type="ECO:0000313" key="4">
    <source>
        <dbReference type="Proteomes" id="UP000316855"/>
    </source>
</evidence>
<evidence type="ECO:0000256" key="2">
    <source>
        <dbReference type="SAM" id="MobiDB-lite"/>
    </source>
</evidence>
<feature type="compositionally biased region" description="Basic and acidic residues" evidence="2">
    <location>
        <begin position="81"/>
        <end position="95"/>
    </location>
</feature>
<evidence type="ECO:0000256" key="1">
    <source>
        <dbReference type="SAM" id="Coils"/>
    </source>
</evidence>
<feature type="coiled-coil region" evidence="1">
    <location>
        <begin position="114"/>
        <end position="157"/>
    </location>
</feature>
<evidence type="ECO:0000313" key="3">
    <source>
        <dbReference type="EMBL" id="QDT92339.1"/>
    </source>
</evidence>
<dbReference type="OrthoDB" id="9973583at2"/>
<feature type="region of interest" description="Disordered" evidence="2">
    <location>
        <begin position="1"/>
        <end position="99"/>
    </location>
</feature>
<proteinExistence type="predicted"/>
<sequence length="506" mass="55827">MKKKATRKTAAAKKQTPPKKQAAKKKAVKKKTAKQGSKKKAPKKAVKKKAAPKKTTAKKATTKKSAPRTAVTKKAAKKTPKKQDGADQHPLKEKSTVFASSKTNEWQPYPLLRIVEGDEVLQEKEARREELKAQYKKAELAYELLNKELKLQKARRKNNKGKSFTKQEKDYGDVTGMEIGLRTKYGLLVSPLQYVITVNVSQKKSNDELKQRKIAPLPPAINGTPIKVLEGKFEKVKAADRAILATGSNPGYIPDSGDDVFGGQPIAGKFHPNEFGTLGFVIGGDGEHHLGLSNDHVLKSLRIIRVTSTGPKEIGKVGDQVAEHQTTDGERRFVDAGYIELNLPDDISSIPFVIKDLIEDTSSLKFYVADEIVDDSDLDYPVYKFGARTGSLKEGKLASVKAQVDIEELEDDFLGGIDETKEGIIKIKNEFVSINAAGDSGAAVVMKPIINGKRAWLVIGLIFAQLVDNDRVAYACHISEALKLLKIRDKIPDHMLLSRSQWKNVR</sequence>
<feature type="compositionally biased region" description="Basic residues" evidence="2">
    <location>
        <begin position="21"/>
        <end position="66"/>
    </location>
</feature>
<protein>
    <submittedName>
        <fullName evidence="3">Uncharacterized protein</fullName>
    </submittedName>
</protein>
<organism evidence="3 4">
    <name type="scientific">Gimesia algae</name>
    <dbReference type="NCBI Taxonomy" id="2527971"/>
    <lineage>
        <taxon>Bacteria</taxon>
        <taxon>Pseudomonadati</taxon>
        <taxon>Planctomycetota</taxon>
        <taxon>Planctomycetia</taxon>
        <taxon>Planctomycetales</taxon>
        <taxon>Planctomycetaceae</taxon>
        <taxon>Gimesia</taxon>
    </lineage>
</organism>
<dbReference type="AlphaFoldDB" id="A0A517VH52"/>
<dbReference type="Proteomes" id="UP000316855">
    <property type="component" value="Chromosome"/>
</dbReference>
<reference evidence="3 4" key="1">
    <citation type="submission" date="2019-02" db="EMBL/GenBank/DDBJ databases">
        <title>Deep-cultivation of Planctomycetes and their phenomic and genomic characterization uncovers novel biology.</title>
        <authorList>
            <person name="Wiegand S."/>
            <person name="Jogler M."/>
            <person name="Boedeker C."/>
            <person name="Pinto D."/>
            <person name="Vollmers J."/>
            <person name="Rivas-Marin E."/>
            <person name="Kohn T."/>
            <person name="Peeters S.H."/>
            <person name="Heuer A."/>
            <person name="Rast P."/>
            <person name="Oberbeckmann S."/>
            <person name="Bunk B."/>
            <person name="Jeske O."/>
            <person name="Meyerdierks A."/>
            <person name="Storesund J.E."/>
            <person name="Kallscheuer N."/>
            <person name="Luecker S."/>
            <person name="Lage O.M."/>
            <person name="Pohl T."/>
            <person name="Merkel B.J."/>
            <person name="Hornburger P."/>
            <person name="Mueller R.-W."/>
            <person name="Bruemmer F."/>
            <person name="Labrenz M."/>
            <person name="Spormann A.M."/>
            <person name="Op den Camp H."/>
            <person name="Overmann J."/>
            <person name="Amann R."/>
            <person name="Jetten M.S.M."/>
            <person name="Mascher T."/>
            <person name="Medema M.H."/>
            <person name="Devos D.P."/>
            <person name="Kaster A.-K."/>
            <person name="Ovreas L."/>
            <person name="Rohde M."/>
            <person name="Galperin M.Y."/>
            <person name="Jogler C."/>
        </authorList>
    </citation>
    <scope>NUCLEOTIDE SEQUENCE [LARGE SCALE GENOMIC DNA]</scope>
    <source>
        <strain evidence="3 4">Pan161</strain>
    </source>
</reference>
<dbReference type="RefSeq" id="WP_145229934.1">
    <property type="nucleotide sequence ID" value="NZ_CP036343.1"/>
</dbReference>
<keyword evidence="1" id="KW-0175">Coiled coil</keyword>
<name>A0A517VH52_9PLAN</name>
<gene>
    <name evidence="3" type="ORF">Pan161_40060</name>
</gene>
<feature type="compositionally biased region" description="Basic residues" evidence="2">
    <location>
        <begin position="1"/>
        <end position="11"/>
    </location>
</feature>
<accession>A0A517VH52</accession>
<dbReference type="EMBL" id="CP036343">
    <property type="protein sequence ID" value="QDT92339.1"/>
    <property type="molecule type" value="Genomic_DNA"/>
</dbReference>
<keyword evidence="4" id="KW-1185">Reference proteome</keyword>